<evidence type="ECO:0000313" key="1">
    <source>
        <dbReference type="EMBL" id="KAK3928262.1"/>
    </source>
</evidence>
<gene>
    <name evidence="1" type="ORF">KUF71_000532</name>
</gene>
<accession>A0AAE1HVK8</accession>
<comment type="caution">
    <text evidence="1">The sequence shown here is derived from an EMBL/GenBank/DDBJ whole genome shotgun (WGS) entry which is preliminary data.</text>
</comment>
<proteinExistence type="predicted"/>
<organism evidence="1 2">
    <name type="scientific">Frankliniella fusca</name>
    <dbReference type="NCBI Taxonomy" id="407009"/>
    <lineage>
        <taxon>Eukaryota</taxon>
        <taxon>Metazoa</taxon>
        <taxon>Ecdysozoa</taxon>
        <taxon>Arthropoda</taxon>
        <taxon>Hexapoda</taxon>
        <taxon>Insecta</taxon>
        <taxon>Pterygota</taxon>
        <taxon>Neoptera</taxon>
        <taxon>Paraneoptera</taxon>
        <taxon>Thysanoptera</taxon>
        <taxon>Terebrantia</taxon>
        <taxon>Thripoidea</taxon>
        <taxon>Thripidae</taxon>
        <taxon>Frankliniella</taxon>
    </lineage>
</organism>
<keyword evidence="1" id="KW-0670">Pyruvate</keyword>
<keyword evidence="2" id="KW-1185">Reference proteome</keyword>
<evidence type="ECO:0000313" key="2">
    <source>
        <dbReference type="Proteomes" id="UP001219518"/>
    </source>
</evidence>
<dbReference type="AlphaFoldDB" id="A0AAE1HVK8"/>
<protein>
    <submittedName>
        <fullName evidence="1">Pyruvate, phosphate dikinase regulatory protein</fullName>
    </submittedName>
</protein>
<name>A0AAE1HVK8_9NEOP</name>
<reference evidence="1" key="1">
    <citation type="submission" date="2021-07" db="EMBL/GenBank/DDBJ databases">
        <authorList>
            <person name="Catto M.A."/>
            <person name="Jacobson A."/>
            <person name="Kennedy G."/>
            <person name="Labadie P."/>
            <person name="Hunt B.G."/>
            <person name="Srinivasan R."/>
        </authorList>
    </citation>
    <scope>NUCLEOTIDE SEQUENCE</scope>
    <source>
        <strain evidence="1">PL_HMW_Pooled</strain>
        <tissue evidence="1">Head</tissue>
    </source>
</reference>
<dbReference type="Proteomes" id="UP001219518">
    <property type="component" value="Unassembled WGS sequence"/>
</dbReference>
<dbReference type="EMBL" id="JAHWGI010001324">
    <property type="protein sequence ID" value="KAK3928262.1"/>
    <property type="molecule type" value="Genomic_DNA"/>
</dbReference>
<sequence>MSENPASISTKPDKVNFKAGNIEVEWTKFKHKFELYLIGAKQEKETSQVKFAQMLCLAGEDALEVYNSFKEKLITKTTNDQGMIIVTDDKSQDFDAVTAEFEKYAKEQKSLTACREYFNKRNQKAGEPLANWLTDLKNRIQHCEYQQIEDSIRHDGGC</sequence>
<reference evidence="1" key="2">
    <citation type="journal article" date="2023" name="BMC Genomics">
        <title>Pest status, molecular evolution, and epigenetic factors derived from the genome assembly of Frankliniella fusca, a thysanopteran phytovirus vector.</title>
        <authorList>
            <person name="Catto M.A."/>
            <person name="Labadie P.E."/>
            <person name="Jacobson A.L."/>
            <person name="Kennedy G.G."/>
            <person name="Srinivasan R."/>
            <person name="Hunt B.G."/>
        </authorList>
    </citation>
    <scope>NUCLEOTIDE SEQUENCE</scope>
    <source>
        <strain evidence="1">PL_HMW_Pooled</strain>
    </source>
</reference>